<evidence type="ECO:0000256" key="7">
    <source>
        <dbReference type="SAM" id="Phobius"/>
    </source>
</evidence>
<evidence type="ECO:0000256" key="6">
    <source>
        <dbReference type="ARBA" id="ARBA00023136"/>
    </source>
</evidence>
<dbReference type="Proteomes" id="UP000198584">
    <property type="component" value="Unassembled WGS sequence"/>
</dbReference>
<dbReference type="InterPro" id="IPR007353">
    <property type="entry name" value="DUF421"/>
</dbReference>
<keyword evidence="4 7" id="KW-0812">Transmembrane</keyword>
<feature type="domain" description="YetF C-terminal" evidence="8">
    <location>
        <begin position="82"/>
        <end position="214"/>
    </location>
</feature>
<accession>A0A1H3X4G9</accession>
<organism evidence="9 10">
    <name type="scientific">Thalassobacillus cyri</name>
    <dbReference type="NCBI Taxonomy" id="571932"/>
    <lineage>
        <taxon>Bacteria</taxon>
        <taxon>Bacillati</taxon>
        <taxon>Bacillota</taxon>
        <taxon>Bacilli</taxon>
        <taxon>Bacillales</taxon>
        <taxon>Bacillaceae</taxon>
        <taxon>Thalassobacillus</taxon>
    </lineage>
</organism>
<dbReference type="InterPro" id="IPR023090">
    <property type="entry name" value="UPF0702_alpha/beta_dom_sf"/>
</dbReference>
<keyword evidence="5 7" id="KW-1133">Transmembrane helix</keyword>
<keyword evidence="6 7" id="KW-0472">Membrane</keyword>
<evidence type="ECO:0000256" key="4">
    <source>
        <dbReference type="ARBA" id="ARBA00022692"/>
    </source>
</evidence>
<dbReference type="RefSeq" id="WP_093042073.1">
    <property type="nucleotide sequence ID" value="NZ_FNQR01000002.1"/>
</dbReference>
<dbReference type="Pfam" id="PF07870">
    <property type="entry name" value="DUF1657"/>
    <property type="match status" value="1"/>
</dbReference>
<evidence type="ECO:0000313" key="10">
    <source>
        <dbReference type="Proteomes" id="UP000198584"/>
    </source>
</evidence>
<dbReference type="PANTHER" id="PTHR34582:SF7">
    <property type="entry name" value="UPF0702 TRANSMEMBRANE PROTEIN YDFS"/>
    <property type="match status" value="1"/>
</dbReference>
<name>A0A1H3X4G9_9BACI</name>
<gene>
    <name evidence="9" type="ORF">SAMN05421743_10238</name>
</gene>
<proteinExistence type="inferred from homology"/>
<dbReference type="STRING" id="571932.SAMN05421743_10238"/>
<reference evidence="9 10" key="1">
    <citation type="submission" date="2016-10" db="EMBL/GenBank/DDBJ databases">
        <authorList>
            <person name="de Groot N.N."/>
        </authorList>
    </citation>
    <scope>NUCLEOTIDE SEQUENCE [LARGE SCALE GENOMIC DNA]</scope>
    <source>
        <strain evidence="9 10">CCM7597</strain>
    </source>
</reference>
<dbReference type="EMBL" id="FNQR01000002">
    <property type="protein sequence ID" value="SDZ94160.1"/>
    <property type="molecule type" value="Genomic_DNA"/>
</dbReference>
<evidence type="ECO:0000256" key="3">
    <source>
        <dbReference type="ARBA" id="ARBA00022475"/>
    </source>
</evidence>
<dbReference type="OrthoDB" id="9778331at2"/>
<dbReference type="InterPro" id="IPR012452">
    <property type="entry name" value="DUF1657"/>
</dbReference>
<evidence type="ECO:0000259" key="8">
    <source>
        <dbReference type="Pfam" id="PF04239"/>
    </source>
</evidence>
<dbReference type="PANTHER" id="PTHR34582">
    <property type="entry name" value="UPF0702 TRANSMEMBRANE PROTEIN YCAP"/>
    <property type="match status" value="1"/>
</dbReference>
<feature type="transmembrane region" description="Helical" evidence="7">
    <location>
        <begin position="7"/>
        <end position="26"/>
    </location>
</feature>
<evidence type="ECO:0000256" key="5">
    <source>
        <dbReference type="ARBA" id="ARBA00022989"/>
    </source>
</evidence>
<dbReference type="Pfam" id="PF04239">
    <property type="entry name" value="DUF421"/>
    <property type="match status" value="1"/>
</dbReference>
<keyword evidence="10" id="KW-1185">Reference proteome</keyword>
<protein>
    <submittedName>
        <fullName evidence="9">Uncharacterized membrane protein YcaP, DUF421 family</fullName>
    </submittedName>
</protein>
<evidence type="ECO:0000313" key="9">
    <source>
        <dbReference type="EMBL" id="SDZ94160.1"/>
    </source>
</evidence>
<dbReference type="GO" id="GO:0005886">
    <property type="term" value="C:plasma membrane"/>
    <property type="evidence" value="ECO:0007669"/>
    <property type="project" value="UniProtKB-SubCell"/>
</dbReference>
<dbReference type="AlphaFoldDB" id="A0A1H3X4G9"/>
<sequence>MPGWLEVVVRGVLFLFVLFLTTKLLGKKQLSELSFFEYVSGITIGSIAAEVMMGLENNIWHGIIGVAIFAVLPFFVEILSLHSKTVRDVVEGKGTVLIKDGKILEDNLKKEKYTTDELLQLLRGKDVFQADEVEYAILEADGKLSVMLKKDNRPITRKDLDLPSINEKEPHTIIMDGEIFDEKLASAGKNRAWLKTELAKQNVTIENVFLGQVDSSGQLTIDVFDDKIEVPKPQDKPLLLANMKKCQADLELFALATESEKAKRLYASNAKKLQESMDVLSPHLKG</sequence>
<keyword evidence="3" id="KW-1003">Cell membrane</keyword>
<evidence type="ECO:0000256" key="1">
    <source>
        <dbReference type="ARBA" id="ARBA00004651"/>
    </source>
</evidence>
<feature type="transmembrane region" description="Helical" evidence="7">
    <location>
        <begin position="59"/>
        <end position="79"/>
    </location>
</feature>
<evidence type="ECO:0000256" key="2">
    <source>
        <dbReference type="ARBA" id="ARBA00006448"/>
    </source>
</evidence>
<comment type="subcellular location">
    <subcellularLocation>
        <location evidence="1">Cell membrane</location>
        <topology evidence="1">Multi-pass membrane protein</topology>
    </subcellularLocation>
</comment>
<comment type="similarity">
    <text evidence="2">Belongs to the UPF0702 family.</text>
</comment>
<dbReference type="Gene3D" id="3.30.240.20">
    <property type="entry name" value="bsu07140 like domains"/>
    <property type="match status" value="2"/>
</dbReference>
<feature type="transmembrane region" description="Helical" evidence="7">
    <location>
        <begin position="33"/>
        <end position="53"/>
    </location>
</feature>